<evidence type="ECO:0000256" key="2">
    <source>
        <dbReference type="SAM" id="MobiDB-lite"/>
    </source>
</evidence>
<gene>
    <name evidence="3" type="ORF">g.50784</name>
</gene>
<dbReference type="EMBL" id="GECU01021298">
    <property type="protein sequence ID" value="JAS86408.1"/>
    <property type="molecule type" value="Transcribed_RNA"/>
</dbReference>
<reference evidence="3" key="1">
    <citation type="submission" date="2015-11" db="EMBL/GenBank/DDBJ databases">
        <title>De novo transcriptome assembly of four potential Pierce s Disease insect vectors from Arizona vineyards.</title>
        <authorList>
            <person name="Tassone E.E."/>
        </authorList>
    </citation>
    <scope>NUCLEOTIDE SEQUENCE</scope>
</reference>
<name>A0A1B6IHK9_9HEMI</name>
<feature type="coiled-coil region" evidence="1">
    <location>
        <begin position="137"/>
        <end position="306"/>
    </location>
</feature>
<dbReference type="AlphaFoldDB" id="A0A1B6IHK9"/>
<proteinExistence type="predicted"/>
<feature type="coiled-coil region" evidence="1">
    <location>
        <begin position="636"/>
        <end position="698"/>
    </location>
</feature>
<protein>
    <recommendedName>
        <fullName evidence="4">Hyaluronan-mediated motility receptor C-terminal domain-containing protein</fullName>
    </recommendedName>
</protein>
<keyword evidence="1" id="KW-0175">Coiled coil</keyword>
<evidence type="ECO:0000256" key="1">
    <source>
        <dbReference type="SAM" id="Coils"/>
    </source>
</evidence>
<feature type="region of interest" description="Disordered" evidence="2">
    <location>
        <begin position="835"/>
        <end position="870"/>
    </location>
</feature>
<feature type="region of interest" description="Disordered" evidence="2">
    <location>
        <begin position="46"/>
        <end position="67"/>
    </location>
</feature>
<accession>A0A1B6IHK9</accession>
<dbReference type="PANTHER" id="PTHR18956:SF6">
    <property type="entry name" value="HYALURONAN MEDIATED MOTILITY RECEPTOR"/>
    <property type="match status" value="1"/>
</dbReference>
<dbReference type="PANTHER" id="PTHR18956">
    <property type="entry name" value="HYALURONAN MEDIATED MOTILITY RECEPTOR"/>
    <property type="match status" value="1"/>
</dbReference>
<sequence>MSSFAKAKIHRFNEETTCAPPPGRYDPKLDTKIKGAVLPVSKRFPHQKCSSSSLDSIEGPVNPSHATFRTPQLTRKKLIKLTSTEKLNLTKEFNSDSGSSSSASKSQFQLASGIQRQITRTAYKRLENELSECGQKLLERNLEIKKLEEDLEKVKQNESELMIKLEEKNNLIKSRSKELLELKNNFDVFNEKLTQERQENKKLLDTLSEEISALQAEKEDIEGILAEKHSVIVAINDKYVDLERELQSLQEENRKYSEEIIRLKESNLEIVDKIVTESELKIEYLEDSLNTKVKNLELEFSDARQKVEVDFQTQVNFFSHEFDLKTEEMHNKMTKCFSSIKDLESFVNEKEKEFLKDIQEADERCKYMYRELCKVEEQRDELVEADLEKKLAIVELTDKANTFEEELEHCRTKCKKYEITLNSMQETIKALSERLVESEIEVERLSKVESVLESQKMVLEEKSQLLLSDITALRESMDRMEKDIIYDVTALKEHLVTKAEHFKAEASRQVGILNDKINEKQSTIDVLLSDNSYYKNECDIKDKFIRDMEKKADSLALEIVQMKSELQSLQQTIEEKDKIEKTQLQTIKELQSNLALEQERCHTLETTKDRCQTEISKLEHDNIDKAEFILELSMTIDSLKEAIKDNETKMSCLEAEKDSLYLQLADTLSKNSDLETRLENKNMVINNLTNRLTIAETNCKENLAQIDKLHTTINKHNEELKLNTNIAIELTEADEKIAELQEKLALKEEEMENLRKSLQEDKKLLRFELEKSELQVQYEKKEKENAEQELAQLLGHQNIRQKIRHVNQLKQQHMELKQANINLEIEVKMLRKKLAESKENAPQNDTPKSLMKKNVSTKPLSPSVLKDRNH</sequence>
<feature type="coiled-coil region" evidence="1">
    <location>
        <begin position="393"/>
        <end position="448"/>
    </location>
</feature>
<organism evidence="3">
    <name type="scientific">Homalodisca liturata</name>
    <dbReference type="NCBI Taxonomy" id="320908"/>
    <lineage>
        <taxon>Eukaryota</taxon>
        <taxon>Metazoa</taxon>
        <taxon>Ecdysozoa</taxon>
        <taxon>Arthropoda</taxon>
        <taxon>Hexapoda</taxon>
        <taxon>Insecta</taxon>
        <taxon>Pterygota</taxon>
        <taxon>Neoptera</taxon>
        <taxon>Paraneoptera</taxon>
        <taxon>Hemiptera</taxon>
        <taxon>Auchenorrhyncha</taxon>
        <taxon>Membracoidea</taxon>
        <taxon>Cicadellidae</taxon>
        <taxon>Cicadellinae</taxon>
        <taxon>Proconiini</taxon>
        <taxon>Homalodisca</taxon>
    </lineage>
</organism>
<dbReference type="GO" id="GO:0005540">
    <property type="term" value="F:hyaluronic acid binding"/>
    <property type="evidence" value="ECO:0007669"/>
    <property type="project" value="InterPro"/>
</dbReference>
<evidence type="ECO:0000313" key="3">
    <source>
        <dbReference type="EMBL" id="JAS86408.1"/>
    </source>
</evidence>
<evidence type="ECO:0008006" key="4">
    <source>
        <dbReference type="Google" id="ProtNLM"/>
    </source>
</evidence>
<feature type="coiled-coil region" evidence="1">
    <location>
        <begin position="545"/>
        <end position="607"/>
    </location>
</feature>
<dbReference type="InterPro" id="IPR026203">
    <property type="entry name" value="IHABP"/>
</dbReference>